<dbReference type="Proteomes" id="UP000294641">
    <property type="component" value="Unassembled WGS sequence"/>
</dbReference>
<evidence type="ECO:0000313" key="3">
    <source>
        <dbReference type="EMBL" id="TDR39259.1"/>
    </source>
</evidence>
<dbReference type="EMBL" id="SNZG01000012">
    <property type="protein sequence ID" value="TDR39259.1"/>
    <property type="molecule type" value="Genomic_DNA"/>
</dbReference>
<evidence type="ECO:0000256" key="1">
    <source>
        <dbReference type="ARBA" id="ARBA00022857"/>
    </source>
</evidence>
<dbReference type="EMBL" id="UGNP01000001">
    <property type="protein sequence ID" value="STX08804.1"/>
    <property type="molecule type" value="Genomic_DNA"/>
</dbReference>
<dbReference type="InterPro" id="IPR008670">
    <property type="entry name" value="CoA_reduct_LuxC"/>
</dbReference>
<evidence type="ECO:0000313" key="5">
    <source>
        <dbReference type="Proteomes" id="UP000294641"/>
    </source>
</evidence>
<comment type="caution">
    <text evidence="2">The sequence shown here is derived from an EMBL/GenBank/DDBJ whole genome shotgun (WGS) entry which is preliminary data.</text>
</comment>
<dbReference type="Proteomes" id="UP000254330">
    <property type="component" value="Unassembled WGS sequence"/>
</dbReference>
<organism evidence="2 4">
    <name type="scientific">Kurthia zopfii</name>
    <dbReference type="NCBI Taxonomy" id="1650"/>
    <lineage>
        <taxon>Bacteria</taxon>
        <taxon>Bacillati</taxon>
        <taxon>Bacillota</taxon>
        <taxon>Bacilli</taxon>
        <taxon>Bacillales</taxon>
        <taxon>Caryophanaceae</taxon>
        <taxon>Kurthia</taxon>
    </lineage>
</organism>
<name>A0A8B4Q8U5_9BACL</name>
<gene>
    <name evidence="3" type="ORF">DFR61_11234</name>
    <name evidence="2" type="ORF">NCTC10597_00470</name>
</gene>
<reference evidence="3 5" key="2">
    <citation type="submission" date="2019-03" db="EMBL/GenBank/DDBJ databases">
        <title>Genomic Encyclopedia of Type Strains, Phase IV (KMG-IV): sequencing the most valuable type-strain genomes for metagenomic binning, comparative biology and taxonomic classification.</title>
        <authorList>
            <person name="Goeker M."/>
        </authorList>
    </citation>
    <scope>NUCLEOTIDE SEQUENCE [LARGE SCALE GENOMIC DNA]</scope>
    <source>
        <strain evidence="3 5">DSM 20580</strain>
    </source>
</reference>
<dbReference type="RefSeq" id="WP_109349385.1">
    <property type="nucleotide sequence ID" value="NZ_BJUE01000034.1"/>
</dbReference>
<dbReference type="Pfam" id="PF05893">
    <property type="entry name" value="LuxC"/>
    <property type="match status" value="1"/>
</dbReference>
<keyword evidence="1" id="KW-0521">NADP</keyword>
<dbReference type="OrthoDB" id="580775at2"/>
<dbReference type="GO" id="GO:0003995">
    <property type="term" value="F:acyl-CoA dehydrogenase activity"/>
    <property type="evidence" value="ECO:0007669"/>
    <property type="project" value="InterPro"/>
</dbReference>
<evidence type="ECO:0000313" key="4">
    <source>
        <dbReference type="Proteomes" id="UP000254330"/>
    </source>
</evidence>
<proteinExistence type="predicted"/>
<protein>
    <submittedName>
        <fullName evidence="2">Acyl-CoA reductase (LuxC)</fullName>
    </submittedName>
    <submittedName>
        <fullName evidence="3">Acyl-CoA reductase LuxC</fullName>
    </submittedName>
</protein>
<reference evidence="2 4" key="1">
    <citation type="submission" date="2018-06" db="EMBL/GenBank/DDBJ databases">
        <authorList>
            <consortium name="Pathogen Informatics"/>
            <person name="Doyle S."/>
        </authorList>
    </citation>
    <scope>NUCLEOTIDE SEQUENCE [LARGE SCALE GENOMIC DNA]</scope>
    <source>
        <strain evidence="2 4">NCTC10597</strain>
    </source>
</reference>
<accession>A0A8B4Q8U5</accession>
<dbReference type="AlphaFoldDB" id="A0A8B4Q8U5"/>
<keyword evidence="5" id="KW-1185">Reference proteome</keyword>
<dbReference type="GO" id="GO:0008218">
    <property type="term" value="P:bioluminescence"/>
    <property type="evidence" value="ECO:0007669"/>
    <property type="project" value="InterPro"/>
</dbReference>
<evidence type="ECO:0000313" key="2">
    <source>
        <dbReference type="EMBL" id="STX08804.1"/>
    </source>
</evidence>
<sequence length="391" mass="44921">MNIFWPKNELTFEENIDVLSKQSINEPFAQETLEFIKALSKRFLTQKKKPEIVALGYWLRKSNIVAMKQHFYEGNTGILIKPRGTTFHIAPSNVDTIFVYSWLLSMLAGNRNVIRVSSKAAKNNLLKIILEELKCNEKIGSQTIICTYPHDGKATELISNKCHTRVVWGGNQTVNVIRSIPLSPLANELVFANRFSIAVLNSKIIEQLDNESFENLIDRFYNDSYWFNQMACSSPRLVIWVGEKSVEFWNRIELKVKQKQFEFDGATQVTKLATSLMLANDQDVKKIDSKPIFSRIELLSMNEKLRESHCGNGIFYEYETNSLNSVTHLISDADQTLTYYGFNEEELQKFAKNIESRGIDRIVPVGQALDFNSVWDGQEFLTSFTRKVVIK</sequence>